<evidence type="ECO:0000313" key="2">
    <source>
        <dbReference type="EMBL" id="GAG99756.1"/>
    </source>
</evidence>
<proteinExistence type="predicted"/>
<name>X1DTK7_9ZZZZ</name>
<protein>
    <recommendedName>
        <fullName evidence="1">Metallo-beta-lactamase domain-containing protein</fullName>
    </recommendedName>
</protein>
<feature type="domain" description="Metallo-beta-lactamase" evidence="1">
    <location>
        <begin position="24"/>
        <end position="90"/>
    </location>
</feature>
<dbReference type="InterPro" id="IPR001279">
    <property type="entry name" value="Metallo-B-lactamas"/>
</dbReference>
<dbReference type="AlphaFoldDB" id="X1DTK7"/>
<organism evidence="2">
    <name type="scientific">marine sediment metagenome</name>
    <dbReference type="NCBI Taxonomy" id="412755"/>
    <lineage>
        <taxon>unclassified sequences</taxon>
        <taxon>metagenomes</taxon>
        <taxon>ecological metagenomes</taxon>
    </lineage>
</organism>
<evidence type="ECO:0000259" key="1">
    <source>
        <dbReference type="Pfam" id="PF00753"/>
    </source>
</evidence>
<comment type="caution">
    <text evidence="2">The sequence shown here is derived from an EMBL/GenBank/DDBJ whole genome shotgun (WGS) entry which is preliminary data.</text>
</comment>
<dbReference type="GO" id="GO:0016740">
    <property type="term" value="F:transferase activity"/>
    <property type="evidence" value="ECO:0007669"/>
    <property type="project" value="TreeGrafter"/>
</dbReference>
<dbReference type="PANTHER" id="PTHR13754">
    <property type="entry name" value="METALLO-BETA-LACTAMASE SUPERFAMILY PROTEIN"/>
    <property type="match status" value="1"/>
</dbReference>
<dbReference type="CDD" id="cd07713">
    <property type="entry name" value="DHPS-like_MBL-fold"/>
    <property type="match status" value="1"/>
</dbReference>
<dbReference type="InterPro" id="IPR041712">
    <property type="entry name" value="DHPS-like_MBL-fold"/>
</dbReference>
<dbReference type="InterPro" id="IPR052926">
    <property type="entry name" value="Metallo-beta-lactamase_dom"/>
</dbReference>
<dbReference type="PANTHER" id="PTHR13754:SF13">
    <property type="entry name" value="METALLO-BETA-LACTAMASE SUPERFAMILY PROTEIN (AFU_ORTHOLOGUE AFUA_3G07630)"/>
    <property type="match status" value="1"/>
</dbReference>
<sequence length="115" mass="12736">MGLRITTLSENNASKEGLLAEWGLSVLIETGERDILFDTGLSISASRNIDVLGIDTSRIDKIVLSHGHYDHTGGLRHILSKMKKNVEIIAHPDIWADKYSLHPAGQSRYIGIPFK</sequence>
<dbReference type="SUPFAM" id="SSF56281">
    <property type="entry name" value="Metallo-hydrolase/oxidoreductase"/>
    <property type="match status" value="1"/>
</dbReference>
<gene>
    <name evidence="2" type="ORF">S01H4_45514</name>
</gene>
<reference evidence="2" key="1">
    <citation type="journal article" date="2014" name="Front. Microbiol.">
        <title>High frequency of phylogenetically diverse reductive dehalogenase-homologous genes in deep subseafloor sedimentary metagenomes.</title>
        <authorList>
            <person name="Kawai M."/>
            <person name="Futagami T."/>
            <person name="Toyoda A."/>
            <person name="Takaki Y."/>
            <person name="Nishi S."/>
            <person name="Hori S."/>
            <person name="Arai W."/>
            <person name="Tsubouchi T."/>
            <person name="Morono Y."/>
            <person name="Uchiyama I."/>
            <person name="Ito T."/>
            <person name="Fujiyama A."/>
            <person name="Inagaki F."/>
            <person name="Takami H."/>
        </authorList>
    </citation>
    <scope>NUCLEOTIDE SEQUENCE</scope>
    <source>
        <strain evidence="2">Expedition CK06-06</strain>
    </source>
</reference>
<feature type="non-terminal residue" evidence="2">
    <location>
        <position position="115"/>
    </location>
</feature>
<dbReference type="InterPro" id="IPR036866">
    <property type="entry name" value="RibonucZ/Hydroxyglut_hydro"/>
</dbReference>
<dbReference type="Gene3D" id="3.60.15.10">
    <property type="entry name" value="Ribonuclease Z/Hydroxyacylglutathione hydrolase-like"/>
    <property type="match status" value="1"/>
</dbReference>
<dbReference type="Pfam" id="PF00753">
    <property type="entry name" value="Lactamase_B"/>
    <property type="match status" value="1"/>
</dbReference>
<accession>X1DTK7</accession>
<dbReference type="EMBL" id="BART01025345">
    <property type="protein sequence ID" value="GAG99756.1"/>
    <property type="molecule type" value="Genomic_DNA"/>
</dbReference>